<dbReference type="Gene3D" id="3.30.360.10">
    <property type="entry name" value="Dihydrodipicolinate Reductase, domain 2"/>
    <property type="match status" value="1"/>
</dbReference>
<dbReference type="Proteomes" id="UP000441717">
    <property type="component" value="Unassembled WGS sequence"/>
</dbReference>
<dbReference type="FunFam" id="3.30.360.10:FF:000014">
    <property type="entry name" value="N-acetyl-gamma-glutamyl-phosphate reductase"/>
    <property type="match status" value="1"/>
</dbReference>
<dbReference type="GO" id="GO:0005737">
    <property type="term" value="C:cytoplasm"/>
    <property type="evidence" value="ECO:0007669"/>
    <property type="project" value="UniProtKB-SubCell"/>
</dbReference>
<comment type="catalytic activity">
    <reaction evidence="6 7">
        <text>N-acetyl-L-glutamate 5-semialdehyde + phosphate + NADP(+) = N-acetyl-L-glutamyl 5-phosphate + NADPH + H(+)</text>
        <dbReference type="Rhea" id="RHEA:21588"/>
        <dbReference type="ChEBI" id="CHEBI:15378"/>
        <dbReference type="ChEBI" id="CHEBI:29123"/>
        <dbReference type="ChEBI" id="CHEBI:43474"/>
        <dbReference type="ChEBI" id="CHEBI:57783"/>
        <dbReference type="ChEBI" id="CHEBI:57936"/>
        <dbReference type="ChEBI" id="CHEBI:58349"/>
        <dbReference type="EC" id="1.2.1.38"/>
    </reaction>
</comment>
<accession>A0A6N7IMA4</accession>
<organism evidence="10 11">
    <name type="scientific">Desulfofundulus thermobenzoicus</name>
    <dbReference type="NCBI Taxonomy" id="29376"/>
    <lineage>
        <taxon>Bacteria</taxon>
        <taxon>Bacillati</taxon>
        <taxon>Bacillota</taxon>
        <taxon>Clostridia</taxon>
        <taxon>Eubacteriales</taxon>
        <taxon>Peptococcaceae</taxon>
        <taxon>Desulfofundulus</taxon>
    </lineage>
</organism>
<evidence type="ECO:0000256" key="4">
    <source>
        <dbReference type="ARBA" id="ARBA00022857"/>
    </source>
</evidence>
<gene>
    <name evidence="7" type="primary">argC</name>
    <name evidence="10" type="ORF">GFC01_02235</name>
</gene>
<dbReference type="OrthoDB" id="9801289at2"/>
<name>A0A6N7IMA4_9FIRM</name>
<dbReference type="InterPro" id="IPR058924">
    <property type="entry name" value="AGPR_dimerisation_dom"/>
</dbReference>
<dbReference type="EMBL" id="WHYR01000004">
    <property type="protein sequence ID" value="MQL51102.1"/>
    <property type="molecule type" value="Genomic_DNA"/>
</dbReference>
<dbReference type="InterPro" id="IPR050085">
    <property type="entry name" value="AGPR"/>
</dbReference>
<evidence type="ECO:0000256" key="1">
    <source>
        <dbReference type="ARBA" id="ARBA00004862"/>
    </source>
</evidence>
<dbReference type="Pfam" id="PF01118">
    <property type="entry name" value="Semialdhyde_dh"/>
    <property type="match status" value="1"/>
</dbReference>
<evidence type="ECO:0000256" key="6">
    <source>
        <dbReference type="ARBA" id="ARBA00050557"/>
    </source>
</evidence>
<dbReference type="PANTHER" id="PTHR32338:SF10">
    <property type="entry name" value="N-ACETYL-GAMMA-GLUTAMYL-PHOSPHATE REDUCTASE, CHLOROPLASTIC-RELATED"/>
    <property type="match status" value="1"/>
</dbReference>
<feature type="active site" evidence="7 8">
    <location>
        <position position="150"/>
    </location>
</feature>
<dbReference type="CDD" id="cd23934">
    <property type="entry name" value="AGPR_1_C"/>
    <property type="match status" value="1"/>
</dbReference>
<dbReference type="SUPFAM" id="SSF51735">
    <property type="entry name" value="NAD(P)-binding Rossmann-fold domains"/>
    <property type="match status" value="1"/>
</dbReference>
<evidence type="ECO:0000256" key="7">
    <source>
        <dbReference type="HAMAP-Rule" id="MF_00150"/>
    </source>
</evidence>
<evidence type="ECO:0000259" key="9">
    <source>
        <dbReference type="SMART" id="SM00859"/>
    </source>
</evidence>
<dbReference type="SMART" id="SM00859">
    <property type="entry name" value="Semialdhyde_dh"/>
    <property type="match status" value="1"/>
</dbReference>
<dbReference type="HAMAP" id="MF_00150">
    <property type="entry name" value="ArgC_type1"/>
    <property type="match status" value="1"/>
</dbReference>
<evidence type="ECO:0000313" key="11">
    <source>
        <dbReference type="Proteomes" id="UP000441717"/>
    </source>
</evidence>
<evidence type="ECO:0000256" key="8">
    <source>
        <dbReference type="PROSITE-ProRule" id="PRU10010"/>
    </source>
</evidence>
<sequence length="346" mass="37515">MVKASVIGATGYAGAELVRLLSSHPAVQLVGLTTQSYAGQAFWEVYPHLYGYVDIICREQDLPALLAESDVVFTALPHGHAMAVAREVLQAGRALVDLGADFRLHEVQVYQDWYRLEHTAPELLPRAVYGLPEIHREKIRSARLVANPGCYPTSAILALAPLLKRGLVDTDTIVIDSKSGVSGAGRGLSLTTHYCEVNESIKAYGVASHRHTPEMEQELSGLAGKRVVISFTPHLTPMNRGILSTIYARLLMSLGQEEILSLYREFYREAKFVRVLPAGMLPATKMVVGSNHCDIGLVVDSRTGRVVVVSAIDNLIKGAAGQAVQNMNIMFGLPEDTGLAGPGMYP</sequence>
<comment type="caution">
    <text evidence="10">The sequence shown here is derived from an EMBL/GenBank/DDBJ whole genome shotgun (WGS) entry which is preliminary data.</text>
</comment>
<evidence type="ECO:0000313" key="10">
    <source>
        <dbReference type="EMBL" id="MQL51102.1"/>
    </source>
</evidence>
<comment type="function">
    <text evidence="7">Catalyzes the NADPH-dependent reduction of N-acetyl-5-glutamyl phosphate to yield N-acetyl-L-glutamate 5-semialdehyde.</text>
</comment>
<comment type="pathway">
    <text evidence="1 7">Amino-acid biosynthesis; L-arginine biosynthesis; N(2)-acetyl-L-ornithine from L-glutamate: step 3/4.</text>
</comment>
<dbReference type="GO" id="GO:0003942">
    <property type="term" value="F:N-acetyl-gamma-glutamyl-phosphate reductase activity"/>
    <property type="evidence" value="ECO:0007669"/>
    <property type="project" value="UniProtKB-UniRule"/>
</dbReference>
<dbReference type="SUPFAM" id="SSF55347">
    <property type="entry name" value="Glyceraldehyde-3-phosphate dehydrogenase-like, C-terminal domain"/>
    <property type="match status" value="1"/>
</dbReference>
<dbReference type="Pfam" id="PF22698">
    <property type="entry name" value="Semialdhyde_dhC_1"/>
    <property type="match status" value="1"/>
</dbReference>
<comment type="similarity">
    <text evidence="7">Belongs to the NAGSA dehydrogenase family. Type 1 subfamily.</text>
</comment>
<dbReference type="InterPro" id="IPR023013">
    <property type="entry name" value="AGPR_AS"/>
</dbReference>
<keyword evidence="5 7" id="KW-0560">Oxidoreductase</keyword>
<dbReference type="InterPro" id="IPR000706">
    <property type="entry name" value="AGPR_type-1"/>
</dbReference>
<dbReference type="EC" id="1.2.1.38" evidence="7"/>
<proteinExistence type="inferred from homology"/>
<dbReference type="GO" id="GO:0051287">
    <property type="term" value="F:NAD binding"/>
    <property type="evidence" value="ECO:0007669"/>
    <property type="project" value="InterPro"/>
</dbReference>
<dbReference type="InterPro" id="IPR000534">
    <property type="entry name" value="Semialdehyde_DH_NAD-bd"/>
</dbReference>
<comment type="subcellular location">
    <subcellularLocation>
        <location evidence="7">Cytoplasm</location>
    </subcellularLocation>
</comment>
<dbReference type="Gene3D" id="3.40.50.720">
    <property type="entry name" value="NAD(P)-binding Rossmann-like Domain"/>
    <property type="match status" value="1"/>
</dbReference>
<feature type="domain" description="Semialdehyde dehydrogenase NAD-binding" evidence="9">
    <location>
        <begin position="3"/>
        <end position="142"/>
    </location>
</feature>
<keyword evidence="7" id="KW-0963">Cytoplasm</keyword>
<dbReference type="InterPro" id="IPR036291">
    <property type="entry name" value="NAD(P)-bd_dom_sf"/>
</dbReference>
<dbReference type="PANTHER" id="PTHR32338">
    <property type="entry name" value="N-ACETYL-GAMMA-GLUTAMYL-PHOSPHATE REDUCTASE, CHLOROPLASTIC-RELATED-RELATED"/>
    <property type="match status" value="1"/>
</dbReference>
<keyword evidence="4 7" id="KW-0521">NADP</keyword>
<dbReference type="GO" id="GO:0070401">
    <property type="term" value="F:NADP+ binding"/>
    <property type="evidence" value="ECO:0007669"/>
    <property type="project" value="InterPro"/>
</dbReference>
<evidence type="ECO:0000256" key="2">
    <source>
        <dbReference type="ARBA" id="ARBA00022571"/>
    </source>
</evidence>
<keyword evidence="3 7" id="KW-0028">Amino-acid biosynthesis</keyword>
<dbReference type="AlphaFoldDB" id="A0A6N7IMA4"/>
<evidence type="ECO:0000256" key="3">
    <source>
        <dbReference type="ARBA" id="ARBA00022605"/>
    </source>
</evidence>
<keyword evidence="11" id="KW-1185">Reference proteome</keyword>
<dbReference type="RefSeq" id="WP_152945026.1">
    <property type="nucleotide sequence ID" value="NZ_WHYR01000004.1"/>
</dbReference>
<dbReference type="CDD" id="cd17895">
    <property type="entry name" value="AGPR_1_N"/>
    <property type="match status" value="1"/>
</dbReference>
<evidence type="ECO:0000256" key="5">
    <source>
        <dbReference type="ARBA" id="ARBA00023002"/>
    </source>
</evidence>
<dbReference type="GO" id="GO:0006526">
    <property type="term" value="P:L-arginine biosynthetic process"/>
    <property type="evidence" value="ECO:0007669"/>
    <property type="project" value="UniProtKB-UniRule"/>
</dbReference>
<keyword evidence="2 7" id="KW-0055">Arginine biosynthesis</keyword>
<dbReference type="NCBIfam" id="TIGR01850">
    <property type="entry name" value="argC"/>
    <property type="match status" value="1"/>
</dbReference>
<dbReference type="UniPathway" id="UPA00068">
    <property type="reaction ID" value="UER00108"/>
</dbReference>
<dbReference type="PROSITE" id="PS01224">
    <property type="entry name" value="ARGC"/>
    <property type="match status" value="1"/>
</dbReference>
<reference evidence="10 11" key="1">
    <citation type="submission" date="2019-10" db="EMBL/GenBank/DDBJ databases">
        <title>Comparative genomics of sulfur disproportionating microorganisms.</title>
        <authorList>
            <person name="Ward L.M."/>
            <person name="Bertran E."/>
            <person name="Johnston D."/>
        </authorList>
    </citation>
    <scope>NUCLEOTIDE SEQUENCE [LARGE SCALE GENOMIC DNA]</scope>
    <source>
        <strain evidence="10 11">DSM 14055</strain>
    </source>
</reference>
<protein>
    <recommendedName>
        <fullName evidence="7">N-acetyl-gamma-glutamyl-phosphate reductase</fullName>
        <shortName evidence="7">AGPR</shortName>
        <ecNumber evidence="7">1.2.1.38</ecNumber>
    </recommendedName>
    <alternativeName>
        <fullName evidence="7">N-acetyl-glutamate semialdehyde dehydrogenase</fullName>
        <shortName evidence="7">NAGSA dehydrogenase</shortName>
    </alternativeName>
</protein>